<gene>
    <name evidence="1" type="ORF">GCM10007094_23820</name>
</gene>
<proteinExistence type="predicted"/>
<reference evidence="2" key="1">
    <citation type="journal article" date="2019" name="Int. J. Syst. Evol. Microbiol.">
        <title>The Global Catalogue of Microorganisms (GCM) 10K type strain sequencing project: providing services to taxonomists for standard genome sequencing and annotation.</title>
        <authorList>
            <consortium name="The Broad Institute Genomics Platform"/>
            <consortium name="The Broad Institute Genome Sequencing Center for Infectious Disease"/>
            <person name="Wu L."/>
            <person name="Ma J."/>
        </authorList>
    </citation>
    <scope>NUCLEOTIDE SEQUENCE [LARGE SCALE GENOMIC DNA]</scope>
    <source>
        <strain evidence="2">KCTC 12861</strain>
    </source>
</reference>
<dbReference type="NCBIfam" id="TIGR01539">
    <property type="entry name" value="portal_lambda"/>
    <property type="match status" value="1"/>
</dbReference>
<dbReference type="RefSeq" id="WP_189437025.1">
    <property type="nucleotide sequence ID" value="NZ_BMXE01000004.1"/>
</dbReference>
<evidence type="ECO:0000313" key="1">
    <source>
        <dbReference type="EMBL" id="GHB34039.1"/>
    </source>
</evidence>
<dbReference type="Pfam" id="PF05136">
    <property type="entry name" value="Phage_portal_2"/>
    <property type="match status" value="1"/>
</dbReference>
<keyword evidence="2" id="KW-1185">Reference proteome</keyword>
<dbReference type="Proteomes" id="UP000637980">
    <property type="component" value="Unassembled WGS sequence"/>
</dbReference>
<dbReference type="EMBL" id="BMXE01000004">
    <property type="protein sequence ID" value="GHB34039.1"/>
    <property type="molecule type" value="Genomic_DNA"/>
</dbReference>
<organism evidence="1 2">
    <name type="scientific">Pseudovibrio japonicus</name>
    <dbReference type="NCBI Taxonomy" id="366534"/>
    <lineage>
        <taxon>Bacteria</taxon>
        <taxon>Pseudomonadati</taxon>
        <taxon>Pseudomonadota</taxon>
        <taxon>Alphaproteobacteria</taxon>
        <taxon>Hyphomicrobiales</taxon>
        <taxon>Stappiaceae</taxon>
        <taxon>Pseudovibrio</taxon>
    </lineage>
</organism>
<accession>A0ABQ3EGP2</accession>
<evidence type="ECO:0000313" key="2">
    <source>
        <dbReference type="Proteomes" id="UP000637980"/>
    </source>
</evidence>
<protein>
    <submittedName>
        <fullName evidence="1">Phage portal protein</fullName>
    </submittedName>
</protein>
<comment type="caution">
    <text evidence="1">The sequence shown here is derived from an EMBL/GenBank/DDBJ whole genome shotgun (WGS) entry which is preliminary data.</text>
</comment>
<sequence length="511" mass="56297">MANVLDKAIGFFSPTAGLKRARARAALDVVTRGFDGASRGPRVSNWRASSNSADADIQANAPTLRARSRDLIVNNKYVASSVNTHVDNLVGTGIIPRAASDNPELNQRINDAWDLWVEKSAPDGQMDFYGQQSQLCAGLVGSGEMFGRRRVRRFLDERLVPMQIQTFESEFIDESKREASTKNRRIVSGIEFDKIGARTGYWMYSSHPNDANGFGGGQATSKLIKSADVFHLYEPQRTQVRGLPWTTPVIIAAKEFQDYEGAELVRKLTEACLVGSLDIGPQGQINDRDSNLGVGVFDTDGNPVERIEPGLIYLTRGAGQLNFNAPAVGGNTEQFSRLSLRGVAAGLRVPYELVAKDFGQVNYSSGRSALLAYRTFVRRCQRNLLIHQVCRPVWGWFLEMANLVGIAPEDPIPVMWTLPTFEHINPIDDVRADLIAIRSGMKTLPQVITERGGNPRKVLEEVAKFNVQLDEMGIILDSDPRHLTAQGQLHQQVQAFLASDPSGEGNDSDQS</sequence>
<name>A0ABQ3EGP2_9HYPH</name>
<dbReference type="InterPro" id="IPR006429">
    <property type="entry name" value="Phage_lambda_portal"/>
</dbReference>